<evidence type="ECO:0000313" key="3">
    <source>
        <dbReference type="Proteomes" id="UP001596150"/>
    </source>
</evidence>
<dbReference type="InterPro" id="IPR045079">
    <property type="entry name" value="Oxoprolinase-like"/>
</dbReference>
<dbReference type="RefSeq" id="WP_266343480.1">
    <property type="nucleotide sequence ID" value="NZ_JAPKNH010000003.1"/>
</dbReference>
<dbReference type="PANTHER" id="PTHR11365:SF23">
    <property type="entry name" value="HYPOTHETICAL 5-OXOPROLINASE (EUROFUNG)-RELATED"/>
    <property type="match status" value="1"/>
</dbReference>
<sequence length="558" mass="60112">MTSAATTSPTYDPVTFDIIQNSLQAISDEMFAAMRKTAMSAIIYEVLDMGTGICAADGEIASSGAGIPSFIGVLDKAAKAILRKHPVTSIYPGDVFVTNDPFYGGVTHLNDVVLVMPVFAEGEIVAWTANIAHWNDVGGMVPGSMSTDAKEIFQEGLRIPAIKIIDKGVSNQSVMDLMTVNSRLPEFLKGDMWAAIAAVRIGEKRILDLVAKYGKGTFIAAMKHFMDYGEQVTLKALKELPKGKFSFAEEQDSGQIYKVTVEITDDEFIVDLTANPDQTLTPSNASRDGVIVSCQMAIKAITDVSAPANGGSFRPLVVKTRPGSIFDAQEPAAHGFYYEVEIRVFDLILRCLAQHLPEKLSAGSFASICGTVLGGPHPDTGRHFTIVEPELGGWGAMPGRDGNNAIFSGFHGETFNCPAEIAEARYGLFVDQLALNPEEGGEGQWRGGKGIRMDYRVRADGNFLTCGYTRSRILPWGMEGGHVGTGNHVDVIKSDGSRRRYSFATGIELNKGDVVRVVTGNGGGYGDPKKRDRAAVLEDIKNGYLSAERAKTVYGVEV</sequence>
<reference evidence="3" key="1">
    <citation type="journal article" date="2019" name="Int. J. Syst. Evol. Microbiol.">
        <title>The Global Catalogue of Microorganisms (GCM) 10K type strain sequencing project: providing services to taxonomists for standard genome sequencing and annotation.</title>
        <authorList>
            <consortium name="The Broad Institute Genomics Platform"/>
            <consortium name="The Broad Institute Genome Sequencing Center for Infectious Disease"/>
            <person name="Wu L."/>
            <person name="Ma J."/>
        </authorList>
    </citation>
    <scope>NUCLEOTIDE SEQUENCE [LARGE SCALE GENOMIC DNA]</scope>
    <source>
        <strain evidence="3">KACC 12633</strain>
    </source>
</reference>
<accession>A0ABW0Q0Z9</accession>
<dbReference type="Proteomes" id="UP001596150">
    <property type="component" value="Unassembled WGS sequence"/>
</dbReference>
<dbReference type="InterPro" id="IPR003692">
    <property type="entry name" value="Hydantoinase_B"/>
</dbReference>
<keyword evidence="3" id="KW-1185">Reference proteome</keyword>
<gene>
    <name evidence="2" type="ORF">ACFPP9_21455</name>
</gene>
<name>A0ABW0Q0Z9_9HYPH</name>
<proteinExistence type="predicted"/>
<dbReference type="Pfam" id="PF02538">
    <property type="entry name" value="Hydantoinase_B"/>
    <property type="match status" value="1"/>
</dbReference>
<dbReference type="EMBL" id="JBHSML010000013">
    <property type="protein sequence ID" value="MFC5518358.1"/>
    <property type="molecule type" value="Genomic_DNA"/>
</dbReference>
<protein>
    <submittedName>
        <fullName evidence="2">Hydantoinase B/oxoprolinase family protein</fullName>
    </submittedName>
</protein>
<dbReference type="PANTHER" id="PTHR11365">
    <property type="entry name" value="5-OXOPROLINASE RELATED"/>
    <property type="match status" value="1"/>
</dbReference>
<feature type="domain" description="Hydantoinase B/oxoprolinase" evidence="1">
    <location>
        <begin position="12"/>
        <end position="528"/>
    </location>
</feature>
<comment type="caution">
    <text evidence="2">The sequence shown here is derived from an EMBL/GenBank/DDBJ whole genome shotgun (WGS) entry which is preliminary data.</text>
</comment>
<organism evidence="2 3">
    <name type="scientific">Kaistia terrae</name>
    <dbReference type="NCBI Taxonomy" id="537017"/>
    <lineage>
        <taxon>Bacteria</taxon>
        <taxon>Pseudomonadati</taxon>
        <taxon>Pseudomonadota</taxon>
        <taxon>Alphaproteobacteria</taxon>
        <taxon>Hyphomicrobiales</taxon>
        <taxon>Kaistiaceae</taxon>
        <taxon>Kaistia</taxon>
    </lineage>
</organism>
<evidence type="ECO:0000313" key="2">
    <source>
        <dbReference type="EMBL" id="MFC5518358.1"/>
    </source>
</evidence>
<evidence type="ECO:0000259" key="1">
    <source>
        <dbReference type="Pfam" id="PF02538"/>
    </source>
</evidence>